<dbReference type="PANTHER" id="PTHR36439">
    <property type="entry name" value="BLL4334 PROTEIN"/>
    <property type="match status" value="1"/>
</dbReference>
<comment type="caution">
    <text evidence="1">The sequence shown here is derived from an EMBL/GenBank/DDBJ whole genome shotgun (WGS) entry which is preliminary data.</text>
</comment>
<evidence type="ECO:0008006" key="2">
    <source>
        <dbReference type="Google" id="ProtNLM"/>
    </source>
</evidence>
<proteinExistence type="predicted"/>
<dbReference type="PIRSF" id="PIRSF008502">
    <property type="entry name" value="UCP008502"/>
    <property type="match status" value="1"/>
</dbReference>
<dbReference type="PANTHER" id="PTHR36439:SF1">
    <property type="entry name" value="DUF1697 DOMAIN-CONTAINING PROTEIN"/>
    <property type="match status" value="1"/>
</dbReference>
<dbReference type="EMBL" id="MLJW01004699">
    <property type="protein sequence ID" value="OIQ69484.1"/>
    <property type="molecule type" value="Genomic_DNA"/>
</dbReference>
<dbReference type="SUPFAM" id="SSF160379">
    <property type="entry name" value="SP0830-like"/>
    <property type="match status" value="1"/>
</dbReference>
<dbReference type="Pfam" id="PF08002">
    <property type="entry name" value="DUF1697"/>
    <property type="match status" value="1"/>
</dbReference>
<reference evidence="1" key="1">
    <citation type="submission" date="2016-10" db="EMBL/GenBank/DDBJ databases">
        <title>Sequence of Gallionella enrichment culture.</title>
        <authorList>
            <person name="Poehlein A."/>
            <person name="Muehling M."/>
            <person name="Daniel R."/>
        </authorList>
    </citation>
    <scope>NUCLEOTIDE SEQUENCE</scope>
</reference>
<protein>
    <recommendedName>
        <fullName evidence="2">Protein containing DUF1697</fullName>
    </recommendedName>
</protein>
<gene>
    <name evidence="1" type="ORF">GALL_489170</name>
</gene>
<name>A0A1J5PPH4_9ZZZZ</name>
<dbReference type="AlphaFoldDB" id="A0A1J5PPH4"/>
<sequence>MTGAGAPMSAEVLIALLRGVNVGGAGRLPMAEWRGMLAAIGCTGVQTYIQSGNAVFRAERTGLAEAIGSGIAGRFGFRPHVFLLTLPEIEAVLAANPFAPPQGLETTVHIFFLDHPAPDADLAGIQTLAAPDEAFHLTDAAFYLHAPSGIGRSVLAQKLGRFLAVPTTARNLASVQAVVTLARGLEGG</sequence>
<dbReference type="Gene3D" id="3.30.70.1280">
    <property type="entry name" value="SP0830-like domains"/>
    <property type="match status" value="1"/>
</dbReference>
<dbReference type="InterPro" id="IPR012545">
    <property type="entry name" value="DUF1697"/>
</dbReference>
<organism evidence="1">
    <name type="scientific">mine drainage metagenome</name>
    <dbReference type="NCBI Taxonomy" id="410659"/>
    <lineage>
        <taxon>unclassified sequences</taxon>
        <taxon>metagenomes</taxon>
        <taxon>ecological metagenomes</taxon>
    </lineage>
</organism>
<accession>A0A1J5PPH4</accession>
<evidence type="ECO:0000313" key="1">
    <source>
        <dbReference type="EMBL" id="OIQ69484.1"/>
    </source>
</evidence>